<keyword evidence="3" id="KW-1185">Reference proteome</keyword>
<gene>
    <name evidence="2" type="ORF">Ahu01nite_028520</name>
</gene>
<sequence>MKRAVIAGFFLALFVSGAAYGHWSNTGTGSGTATSGTATALTLTPGTPTALLYPGSSADVAVTIANPNTFAVRVMRIYLDPAQGTNGYSVDVPHNACGVGAITYTTQTNSGNGWTVAANGSLSLSLTGALSMAANAANTCQGATFRVYLGTSGTGP</sequence>
<comment type="caution">
    <text evidence="2">The sequence shown here is derived from an EMBL/GenBank/DDBJ whole genome shotgun (WGS) entry which is preliminary data.</text>
</comment>
<dbReference type="RefSeq" id="WP_203836957.1">
    <property type="nucleotide sequence ID" value="NZ_BAAATV010000006.1"/>
</dbReference>
<accession>A0ABQ3ZMF4</accession>
<dbReference type="Proteomes" id="UP000603200">
    <property type="component" value="Unassembled WGS sequence"/>
</dbReference>
<evidence type="ECO:0000313" key="2">
    <source>
        <dbReference type="EMBL" id="GIE19750.1"/>
    </source>
</evidence>
<feature type="chain" id="PRO_5045516827" evidence="1">
    <location>
        <begin position="22"/>
        <end position="156"/>
    </location>
</feature>
<keyword evidence="1" id="KW-0732">Signal</keyword>
<dbReference type="EMBL" id="BOMN01000032">
    <property type="protein sequence ID" value="GIE19750.1"/>
    <property type="molecule type" value="Genomic_DNA"/>
</dbReference>
<evidence type="ECO:0000256" key="1">
    <source>
        <dbReference type="SAM" id="SignalP"/>
    </source>
</evidence>
<name>A0ABQ3ZMF4_9ACTN</name>
<evidence type="ECO:0000313" key="3">
    <source>
        <dbReference type="Proteomes" id="UP000603200"/>
    </source>
</evidence>
<organism evidence="2 3">
    <name type="scientific">Winogradskya humida</name>
    <dbReference type="NCBI Taxonomy" id="113566"/>
    <lineage>
        <taxon>Bacteria</taxon>
        <taxon>Bacillati</taxon>
        <taxon>Actinomycetota</taxon>
        <taxon>Actinomycetes</taxon>
        <taxon>Micromonosporales</taxon>
        <taxon>Micromonosporaceae</taxon>
        <taxon>Winogradskya</taxon>
    </lineage>
</organism>
<protein>
    <submittedName>
        <fullName evidence="2">Uncharacterized protein</fullName>
    </submittedName>
</protein>
<reference evidence="2 3" key="1">
    <citation type="submission" date="2021-01" db="EMBL/GenBank/DDBJ databases">
        <title>Whole genome shotgun sequence of Actinoplanes humidus NBRC 14915.</title>
        <authorList>
            <person name="Komaki H."/>
            <person name="Tamura T."/>
        </authorList>
    </citation>
    <scope>NUCLEOTIDE SEQUENCE [LARGE SCALE GENOMIC DNA]</scope>
    <source>
        <strain evidence="2 3">NBRC 14915</strain>
    </source>
</reference>
<feature type="signal peptide" evidence="1">
    <location>
        <begin position="1"/>
        <end position="21"/>
    </location>
</feature>
<proteinExistence type="predicted"/>